<dbReference type="Gene3D" id="3.30.70.1730">
    <property type="match status" value="1"/>
</dbReference>
<protein>
    <recommendedName>
        <fullName evidence="4 5">Large ribosomal subunit protein uL10</fullName>
    </recommendedName>
</protein>
<evidence type="ECO:0000313" key="6">
    <source>
        <dbReference type="EMBL" id="MST56560.1"/>
    </source>
</evidence>
<dbReference type="CDD" id="cd05797">
    <property type="entry name" value="Ribosomal_L10"/>
    <property type="match status" value="1"/>
</dbReference>
<dbReference type="InterPro" id="IPR043141">
    <property type="entry name" value="Ribosomal_uL10-like_sf"/>
</dbReference>
<dbReference type="HAMAP" id="MF_00362">
    <property type="entry name" value="Ribosomal_uL10"/>
    <property type="match status" value="1"/>
</dbReference>
<proteinExistence type="inferred from homology"/>
<evidence type="ECO:0000256" key="3">
    <source>
        <dbReference type="ARBA" id="ARBA00023274"/>
    </source>
</evidence>
<comment type="caution">
    <text evidence="6">The sequence shown here is derived from an EMBL/GenBank/DDBJ whole genome shotgun (WGS) entry which is preliminary data.</text>
</comment>
<dbReference type="GO" id="GO:0070180">
    <property type="term" value="F:large ribosomal subunit rRNA binding"/>
    <property type="evidence" value="ECO:0007669"/>
    <property type="project" value="UniProtKB-UniRule"/>
</dbReference>
<evidence type="ECO:0000256" key="2">
    <source>
        <dbReference type="ARBA" id="ARBA00022980"/>
    </source>
</evidence>
<evidence type="ECO:0000256" key="1">
    <source>
        <dbReference type="ARBA" id="ARBA00008889"/>
    </source>
</evidence>
<keyword evidence="7" id="KW-1185">Reference proteome</keyword>
<name>A0A6L5YEL3_9BACT</name>
<comment type="subunit">
    <text evidence="5">Part of the ribosomal stalk of the 50S ribosomal subunit. The N-terminus interacts with L11 and the large rRNA to form the base of the stalk. The C-terminus forms an elongated spine to which L12 dimers bind in a sequential fashion forming a multimeric L10(L12)X complex.</text>
</comment>
<dbReference type="InterPro" id="IPR022973">
    <property type="entry name" value="Ribosomal_uL10_bac"/>
</dbReference>
<dbReference type="Gene3D" id="6.10.250.290">
    <property type="match status" value="1"/>
</dbReference>
<evidence type="ECO:0000256" key="4">
    <source>
        <dbReference type="ARBA" id="ARBA00035202"/>
    </source>
</evidence>
<sequence>MPAQYKVDQVAELKELFNGAEAVFVAEYRGLTVAQASALRKAIRAAGGKAKVARNRLAEIALDEVGLAKDVKMMKGPNLYVVAADNSPAVAKAIKDFSEVKENAAFVIKGGVMGKNLLDLNNVKALASMPSREELVAKAVGSIASPLRGLVTVLSGLPRGLVTVLSAIADKKKEAA</sequence>
<dbReference type="Proteomes" id="UP000473699">
    <property type="component" value="Unassembled WGS sequence"/>
</dbReference>
<keyword evidence="5" id="KW-0694">RNA-binding</keyword>
<dbReference type="AlphaFoldDB" id="A0A6L5YEL3"/>
<keyword evidence="3 5" id="KW-0687">Ribonucleoprotein</keyword>
<gene>
    <name evidence="5" type="primary">rplJ</name>
    <name evidence="6" type="ORF">FYJ74_11065</name>
</gene>
<dbReference type="PROSITE" id="PS01109">
    <property type="entry name" value="RIBOSOMAL_L10"/>
    <property type="match status" value="1"/>
</dbReference>
<accession>A0A6L5YEL3</accession>
<dbReference type="PANTHER" id="PTHR11560">
    <property type="entry name" value="39S RIBOSOMAL PROTEIN L10, MITOCHONDRIAL"/>
    <property type="match status" value="1"/>
</dbReference>
<dbReference type="GO" id="GO:0015934">
    <property type="term" value="C:large ribosomal subunit"/>
    <property type="evidence" value="ECO:0007669"/>
    <property type="project" value="InterPro"/>
</dbReference>
<keyword evidence="2 5" id="KW-0689">Ribosomal protein</keyword>
<evidence type="ECO:0000313" key="7">
    <source>
        <dbReference type="Proteomes" id="UP000473699"/>
    </source>
</evidence>
<dbReference type="InterPro" id="IPR001790">
    <property type="entry name" value="Ribosomal_uL10"/>
</dbReference>
<dbReference type="GO" id="GO:0006412">
    <property type="term" value="P:translation"/>
    <property type="evidence" value="ECO:0007669"/>
    <property type="project" value="UniProtKB-UniRule"/>
</dbReference>
<keyword evidence="5" id="KW-0699">rRNA-binding</keyword>
<dbReference type="InterPro" id="IPR002363">
    <property type="entry name" value="Ribosomal_uL10_CS_bac"/>
</dbReference>
<comment type="function">
    <text evidence="5">Forms part of the ribosomal stalk, playing a central role in the interaction of the ribosome with GTP-bound translation factors.</text>
</comment>
<dbReference type="InterPro" id="IPR047865">
    <property type="entry name" value="Ribosomal_uL10_bac_type"/>
</dbReference>
<dbReference type="NCBIfam" id="NF000955">
    <property type="entry name" value="PRK00099.1-1"/>
    <property type="match status" value="1"/>
</dbReference>
<evidence type="ECO:0000256" key="5">
    <source>
        <dbReference type="HAMAP-Rule" id="MF_00362"/>
    </source>
</evidence>
<comment type="similarity">
    <text evidence="1 5">Belongs to the universal ribosomal protein uL10 family.</text>
</comment>
<dbReference type="Pfam" id="PF00466">
    <property type="entry name" value="Ribosomal_L10"/>
    <property type="match status" value="1"/>
</dbReference>
<dbReference type="EMBL" id="VUNH01000013">
    <property type="protein sequence ID" value="MST56560.1"/>
    <property type="molecule type" value="Genomic_DNA"/>
</dbReference>
<dbReference type="GO" id="GO:0003735">
    <property type="term" value="F:structural constituent of ribosome"/>
    <property type="evidence" value="ECO:0007669"/>
    <property type="project" value="InterPro"/>
</dbReference>
<organism evidence="6 7">
    <name type="scientific">Pyramidobacter porci</name>
    <dbReference type="NCBI Taxonomy" id="2605789"/>
    <lineage>
        <taxon>Bacteria</taxon>
        <taxon>Thermotogati</taxon>
        <taxon>Synergistota</taxon>
        <taxon>Synergistia</taxon>
        <taxon>Synergistales</taxon>
        <taxon>Dethiosulfovibrionaceae</taxon>
        <taxon>Pyramidobacter</taxon>
    </lineage>
</organism>
<dbReference type="SUPFAM" id="SSF160369">
    <property type="entry name" value="Ribosomal protein L10-like"/>
    <property type="match status" value="1"/>
</dbReference>
<reference evidence="6 7" key="1">
    <citation type="submission" date="2019-08" db="EMBL/GenBank/DDBJ databases">
        <title>In-depth cultivation of the pig gut microbiome towards novel bacterial diversity and tailored functional studies.</title>
        <authorList>
            <person name="Wylensek D."/>
            <person name="Hitch T.C.A."/>
            <person name="Clavel T."/>
        </authorList>
    </citation>
    <scope>NUCLEOTIDE SEQUENCE [LARGE SCALE GENOMIC DNA]</scope>
    <source>
        <strain evidence="6 7">SM-530-WT-4B</strain>
    </source>
</reference>
<dbReference type="RefSeq" id="WP_154529630.1">
    <property type="nucleotide sequence ID" value="NZ_JAXDZJ010000082.1"/>
</dbReference>